<protein>
    <recommendedName>
        <fullName evidence="3">Anti-sigma factor RsgI-like middle domain-containing protein</fullName>
    </recommendedName>
</protein>
<proteinExistence type="predicted"/>
<dbReference type="Pfam" id="PF23750">
    <property type="entry name" value="RsgI_M"/>
    <property type="match status" value="1"/>
</dbReference>
<dbReference type="InterPro" id="IPR055431">
    <property type="entry name" value="RsgI_M"/>
</dbReference>
<keyword evidence="2" id="KW-0812">Transmembrane</keyword>
<reference evidence="4" key="1">
    <citation type="submission" date="2019-08" db="EMBL/GenBank/DDBJ databases">
        <authorList>
            <person name="Kucharzyk K."/>
            <person name="Murdoch R.W."/>
            <person name="Higgins S."/>
            <person name="Loffler F."/>
        </authorList>
    </citation>
    <scope>NUCLEOTIDE SEQUENCE</scope>
</reference>
<gene>
    <name evidence="4" type="ORF">SDC9_54232</name>
</gene>
<feature type="transmembrane region" description="Helical" evidence="2">
    <location>
        <begin position="56"/>
        <end position="77"/>
    </location>
</feature>
<comment type="caution">
    <text evidence="4">The sequence shown here is derived from an EMBL/GenBank/DDBJ whole genome shotgun (WGS) entry which is preliminary data.</text>
</comment>
<feature type="compositionally biased region" description="Polar residues" evidence="1">
    <location>
        <begin position="389"/>
        <end position="401"/>
    </location>
</feature>
<organism evidence="4">
    <name type="scientific">bioreactor metagenome</name>
    <dbReference type="NCBI Taxonomy" id="1076179"/>
    <lineage>
        <taxon>unclassified sequences</taxon>
        <taxon>metagenomes</taxon>
        <taxon>ecological metagenomes</taxon>
    </lineage>
</organism>
<evidence type="ECO:0000256" key="1">
    <source>
        <dbReference type="SAM" id="MobiDB-lite"/>
    </source>
</evidence>
<feature type="region of interest" description="Disordered" evidence="1">
    <location>
        <begin position="282"/>
        <end position="444"/>
    </location>
</feature>
<keyword evidence="2" id="KW-1133">Transmembrane helix</keyword>
<evidence type="ECO:0000256" key="2">
    <source>
        <dbReference type="SAM" id="Phobius"/>
    </source>
</evidence>
<feature type="compositionally biased region" description="Low complexity" evidence="1">
    <location>
        <begin position="404"/>
        <end position="435"/>
    </location>
</feature>
<evidence type="ECO:0000259" key="3">
    <source>
        <dbReference type="Pfam" id="PF23750"/>
    </source>
</evidence>
<evidence type="ECO:0000313" key="4">
    <source>
        <dbReference type="EMBL" id="MPM07921.1"/>
    </source>
</evidence>
<dbReference type="AlphaFoldDB" id="A0A644WWE4"/>
<sequence length="444" mass="46586">MMNSFKDCLNRVKAEDELKDNTKAFVRAALTGGLDEKAVSGNITQIRKEKPAVKKIMVAISSVAACALLTIGGYAYYNTPVNYVSLDINPSVEFGVNAFNRIVCAEAYNEDGVLLLRENEYLHLSLETAVNNLVQEAAEQGYILEDGSTVVAVTAESNNNDKALKLQTLCENGVTAALDAEDASAIVYTDCIELQLRTQARDAGVSPGKFRLIEILQSLDPGITVEQYKNAKVTDIITEANELMLRNENGGAQNGEYAGNLERIRTTAQLVQAVCDGEQEQNANGEQNQNSGGAAQQQNQEQNQNQYQSSGSTAQQEQEQNANGAQSQNSGSTTQQQAQNQGSGSTAQQEQEQNANGELSQSSPDAAQQAQNQGQSGGTTSAGQEQTQDETQTAGQSESGGTEQGAADAGQSGSGTGYVDSGSSSDSGAGSTGSQSGSGSGGKN</sequence>
<feature type="domain" description="Anti-sigma factor RsgI-like middle" evidence="3">
    <location>
        <begin position="82"/>
        <end position="214"/>
    </location>
</feature>
<keyword evidence="2" id="KW-0472">Membrane</keyword>
<feature type="compositionally biased region" description="Low complexity" evidence="1">
    <location>
        <begin position="282"/>
        <end position="386"/>
    </location>
</feature>
<accession>A0A644WWE4</accession>
<dbReference type="EMBL" id="VSSQ01001390">
    <property type="protein sequence ID" value="MPM07921.1"/>
    <property type="molecule type" value="Genomic_DNA"/>
</dbReference>
<name>A0A644WWE4_9ZZZZ</name>